<keyword evidence="3" id="KW-1185">Reference proteome</keyword>
<dbReference type="KEGG" id="mhor:MSHOH_0603"/>
<feature type="compositionally biased region" description="Gly residues" evidence="1">
    <location>
        <begin position="67"/>
        <end position="93"/>
    </location>
</feature>
<dbReference type="Pfam" id="PF11387">
    <property type="entry name" value="DUF2795"/>
    <property type="match status" value="1"/>
</dbReference>
<dbReference type="RefSeq" id="WP_082089222.1">
    <property type="nucleotide sequence ID" value="NZ_BBCW01000025.1"/>
</dbReference>
<evidence type="ECO:0000313" key="2">
    <source>
        <dbReference type="EMBL" id="AKB77086.1"/>
    </source>
</evidence>
<dbReference type="PATRIC" id="fig|1434110.4.peg.729"/>
<evidence type="ECO:0000256" key="1">
    <source>
        <dbReference type="SAM" id="MobiDB-lite"/>
    </source>
</evidence>
<protein>
    <recommendedName>
        <fullName evidence="4">DUF2795 domain-containing protein</fullName>
    </recommendedName>
</protein>
<evidence type="ECO:0000313" key="3">
    <source>
        <dbReference type="Proteomes" id="UP000033101"/>
    </source>
</evidence>
<organism evidence="2 3">
    <name type="scientific">Methanosarcina horonobensis HB-1 = JCM 15518</name>
    <dbReference type="NCBI Taxonomy" id="1434110"/>
    <lineage>
        <taxon>Archaea</taxon>
        <taxon>Methanobacteriati</taxon>
        <taxon>Methanobacteriota</taxon>
        <taxon>Stenosarchaea group</taxon>
        <taxon>Methanomicrobia</taxon>
        <taxon>Methanosarcinales</taxon>
        <taxon>Methanosarcinaceae</taxon>
        <taxon>Methanosarcina</taxon>
    </lineage>
</organism>
<dbReference type="Proteomes" id="UP000033101">
    <property type="component" value="Chromosome"/>
</dbReference>
<sequence>MRASSSSMQEIFRGMQFPMRKEQIVEHARKQNASSDVIEDLQMIPDREYESADSVMRAMETASQTAGGQGVGGKSQGFGGTGTGGSGGGGASTGGSSQSFGGRGGK</sequence>
<name>A0A0E3S8V0_9EURY</name>
<dbReference type="AlphaFoldDB" id="A0A0E3S8V0"/>
<dbReference type="EMBL" id="CP009516">
    <property type="protein sequence ID" value="AKB77086.1"/>
    <property type="molecule type" value="Genomic_DNA"/>
</dbReference>
<dbReference type="GeneID" id="24829741"/>
<accession>A0A0E3S8V0</accession>
<dbReference type="OrthoDB" id="137859at2157"/>
<gene>
    <name evidence="2" type="ORF">MSHOH_0603</name>
</gene>
<proteinExistence type="predicted"/>
<dbReference type="InterPro" id="IPR021527">
    <property type="entry name" value="DUF2795"/>
</dbReference>
<evidence type="ECO:0008006" key="4">
    <source>
        <dbReference type="Google" id="ProtNLM"/>
    </source>
</evidence>
<reference evidence="2 3" key="1">
    <citation type="submission" date="2014-07" db="EMBL/GenBank/DDBJ databases">
        <title>Methanogenic archaea and the global carbon cycle.</title>
        <authorList>
            <person name="Henriksen J.R."/>
            <person name="Luke J."/>
            <person name="Reinhart S."/>
            <person name="Benedict M.N."/>
            <person name="Youngblut N.D."/>
            <person name="Metcalf M.E."/>
            <person name="Whitaker R.J."/>
            <person name="Metcalf W.W."/>
        </authorList>
    </citation>
    <scope>NUCLEOTIDE SEQUENCE [LARGE SCALE GENOMIC DNA]</scope>
    <source>
        <strain evidence="2 3">HB-1</strain>
    </source>
</reference>
<dbReference type="HOGENOM" id="CLU_2230429_0_0_2"/>
<feature type="region of interest" description="Disordered" evidence="1">
    <location>
        <begin position="60"/>
        <end position="106"/>
    </location>
</feature>